<dbReference type="STRING" id="1443941.A9J31_00175"/>
<dbReference type="AlphaFoldDB" id="A0A1A7RCJ0"/>
<proteinExistence type="predicted"/>
<protein>
    <recommendedName>
        <fullName evidence="1">Schlafen group 3-like DNA/RNA helicase domain-containing protein</fullName>
    </recommendedName>
</protein>
<name>A0A1A7RCJ0_9GAMM</name>
<dbReference type="RefSeq" id="WP_067761290.1">
    <property type="nucleotide sequence ID" value="NZ_LZDS01000001.1"/>
</dbReference>
<organism evidence="2 3">
    <name type="scientific">Acinetobacter gandensis</name>
    <dbReference type="NCBI Taxonomy" id="1443941"/>
    <lineage>
        <taxon>Bacteria</taxon>
        <taxon>Pseudomonadati</taxon>
        <taxon>Pseudomonadota</taxon>
        <taxon>Gammaproteobacteria</taxon>
        <taxon>Moraxellales</taxon>
        <taxon>Moraxellaceae</taxon>
        <taxon>Acinetobacter</taxon>
    </lineage>
</organism>
<dbReference type="Gene3D" id="3.40.50.300">
    <property type="entry name" value="P-loop containing nucleotide triphosphate hydrolases"/>
    <property type="match status" value="1"/>
</dbReference>
<dbReference type="OrthoDB" id="3193269at2"/>
<evidence type="ECO:0000313" key="3">
    <source>
        <dbReference type="Proteomes" id="UP000185753"/>
    </source>
</evidence>
<accession>A0A1A7RCJ0</accession>
<dbReference type="Pfam" id="PF09848">
    <property type="entry name" value="SLFN-g3_helicase"/>
    <property type="match status" value="1"/>
</dbReference>
<comment type="caution">
    <text evidence="2">The sequence shown here is derived from an EMBL/GenBank/DDBJ whole genome shotgun (WGS) entry which is preliminary data.</text>
</comment>
<evidence type="ECO:0000259" key="1">
    <source>
        <dbReference type="Pfam" id="PF09848"/>
    </source>
</evidence>
<reference evidence="3" key="1">
    <citation type="submission" date="2016-06" db="EMBL/GenBank/DDBJ databases">
        <authorList>
            <person name="Radolfova-Krizova L."/>
            <person name="Nemec A."/>
        </authorList>
    </citation>
    <scope>NUCLEOTIDE SEQUENCE [LARGE SCALE GENOMIC DNA]</scope>
    <source>
        <strain evidence="3">ANC 4275</strain>
    </source>
</reference>
<dbReference type="InterPro" id="IPR027417">
    <property type="entry name" value="P-loop_NTPase"/>
</dbReference>
<keyword evidence="3" id="KW-1185">Reference proteome</keyword>
<dbReference type="Proteomes" id="UP000185753">
    <property type="component" value="Unassembled WGS sequence"/>
</dbReference>
<sequence length="655" mass="75458">MLRSYFQSSVEQFLEKNEHEILGALAQHHAFALEDLQKNAWLKQIEVLKQQFGSLEQGEIFFEFSIPRMGKRVDNILLIRDLIFVIEFKVGEKAYPQYAKTQTIDYCLDLLNFHEGSHLHKVIPLLVSTQAESCEQSWLAVSRLEDTLCCNAQNLYAVIKEALDKFSSSRKLNPFEWAQSRYKPTPTIIEAAQALYQGHTVDEISRSDAGTKNLAITSKKIEHIIEDAKTNNQKTICFLTGVPGAGKTLAGLNIANQRLKVDEEEHSVFLSGNGPLVDVLREALIRNTVEHAKLSTEKKTRSDAERETKAFIQNIHHFRDHYLKSDEVPIEKVVIFDEAQRAWQKEQVSNFMKQKKGIDNFSMSEPEFLISVMDRHTDWCVIVCLIGGGQEINTGEAGVSEWLAALKRLYPDWQLYFSDKIVKEKVYLTNPDHQKWIKENGINEADLHLNVSVRSFRSEQVSQLIQHVLEGEAEAAKAIYQTMFQHYPIMLCRNLSVAKKWIRDKAKGSERFGLIASSGGRRLKAEGIDVKNKITPADWFLNPVNDVRSAYYLEDVATEFDVQGLEIDYSCVAWDINLYFDRAWKYQAFKGSRWQNIKQVEKQKYLLNAYRVLLTRARQGMVIYLPKADQNDWTRPQVLYDSTYQYLKQCGFDEI</sequence>
<dbReference type="SUPFAM" id="SSF52540">
    <property type="entry name" value="P-loop containing nucleoside triphosphate hydrolases"/>
    <property type="match status" value="1"/>
</dbReference>
<gene>
    <name evidence="2" type="ORF">A9J31_00175</name>
</gene>
<feature type="domain" description="Schlafen group 3-like DNA/RNA helicase" evidence="1">
    <location>
        <begin position="234"/>
        <end position="626"/>
    </location>
</feature>
<evidence type="ECO:0000313" key="2">
    <source>
        <dbReference type="EMBL" id="OBX29970.1"/>
    </source>
</evidence>
<dbReference type="InterPro" id="IPR018647">
    <property type="entry name" value="SLFN_3-like_DNA/RNA_helicase"/>
</dbReference>
<dbReference type="EMBL" id="LZDS01000001">
    <property type="protein sequence ID" value="OBX29970.1"/>
    <property type="molecule type" value="Genomic_DNA"/>
</dbReference>